<sequence>MLVVFLYLSLSVSVSRYVDEPVLGMSTLRSSGILLVYESTSCSNQRVCIHRARAFTLVLLIRKCFFCLFFFVCP</sequence>
<name>A0A4D5RZ19_IXOSC</name>
<dbReference type="AlphaFoldDB" id="A0A4D5RZ19"/>
<reference evidence="2" key="1">
    <citation type="submission" date="2019-04" db="EMBL/GenBank/DDBJ databases">
        <title>An insight into the mialome of Ixodes scapularis.</title>
        <authorList>
            <person name="Ribeiro J.M."/>
            <person name="Mather T.N."/>
            <person name="Karim S."/>
        </authorList>
    </citation>
    <scope>NUCLEOTIDE SEQUENCE</scope>
</reference>
<feature type="chain" id="PRO_5020035016" evidence="1">
    <location>
        <begin position="17"/>
        <end position="74"/>
    </location>
</feature>
<evidence type="ECO:0000313" key="2">
    <source>
        <dbReference type="EMBL" id="MOY41891.1"/>
    </source>
</evidence>
<organism evidence="2">
    <name type="scientific">Ixodes scapularis</name>
    <name type="common">Black-legged tick</name>
    <name type="synonym">Deer tick</name>
    <dbReference type="NCBI Taxonomy" id="6945"/>
    <lineage>
        <taxon>Eukaryota</taxon>
        <taxon>Metazoa</taxon>
        <taxon>Ecdysozoa</taxon>
        <taxon>Arthropoda</taxon>
        <taxon>Chelicerata</taxon>
        <taxon>Arachnida</taxon>
        <taxon>Acari</taxon>
        <taxon>Parasitiformes</taxon>
        <taxon>Ixodida</taxon>
        <taxon>Ixodoidea</taxon>
        <taxon>Ixodidae</taxon>
        <taxon>Ixodinae</taxon>
        <taxon>Ixodes</taxon>
    </lineage>
</organism>
<dbReference type="EMBL" id="GHJT01007920">
    <property type="protein sequence ID" value="MOY41891.1"/>
    <property type="molecule type" value="Transcribed_RNA"/>
</dbReference>
<proteinExistence type="predicted"/>
<keyword evidence="1" id="KW-0732">Signal</keyword>
<evidence type="ECO:0000256" key="1">
    <source>
        <dbReference type="SAM" id="SignalP"/>
    </source>
</evidence>
<feature type="signal peptide" evidence="1">
    <location>
        <begin position="1"/>
        <end position="16"/>
    </location>
</feature>
<protein>
    <submittedName>
        <fullName evidence="2">Putative secreted protein</fullName>
    </submittedName>
</protein>
<accession>A0A4D5RZ19</accession>